<keyword evidence="17" id="KW-0735">Signal-anchor</keyword>
<dbReference type="InterPro" id="IPR001460">
    <property type="entry name" value="PCN-bd_Tpept"/>
</dbReference>
<evidence type="ECO:0000256" key="20">
    <source>
        <dbReference type="ARBA" id="ARBA00023136"/>
    </source>
</evidence>
<keyword evidence="19 29" id="KW-1133">Transmembrane helix</keyword>
<evidence type="ECO:0000256" key="22">
    <source>
        <dbReference type="ARBA" id="ARBA00023268"/>
    </source>
</evidence>
<feature type="domain" description="Penicillin-binding protein OB-like" evidence="32">
    <location>
        <begin position="320"/>
        <end position="432"/>
    </location>
</feature>
<dbReference type="InterPro" id="IPR012338">
    <property type="entry name" value="Beta-lactam/transpept-like"/>
</dbReference>
<evidence type="ECO:0000256" key="5">
    <source>
        <dbReference type="ARBA" id="ARBA00007739"/>
    </source>
</evidence>
<dbReference type="EC" id="2.4.99.28" evidence="25"/>
<keyword evidence="18" id="KW-0573">Peptidoglycan synthesis</keyword>
<evidence type="ECO:0000256" key="26">
    <source>
        <dbReference type="ARBA" id="ARBA00049902"/>
    </source>
</evidence>
<name>A0A370DEW1_9GAMM</name>
<dbReference type="GO" id="GO:0009252">
    <property type="term" value="P:peptidoglycan biosynthetic process"/>
    <property type="evidence" value="ECO:0007669"/>
    <property type="project" value="UniProtKB-UniPathway"/>
</dbReference>
<evidence type="ECO:0000256" key="13">
    <source>
        <dbReference type="ARBA" id="ARBA00022679"/>
    </source>
</evidence>
<evidence type="ECO:0000256" key="2">
    <source>
        <dbReference type="ARBA" id="ARBA00004249"/>
    </source>
</evidence>
<dbReference type="EC" id="3.4.16.4" evidence="6"/>
<evidence type="ECO:0000256" key="6">
    <source>
        <dbReference type="ARBA" id="ARBA00012448"/>
    </source>
</evidence>
<evidence type="ECO:0000256" key="23">
    <source>
        <dbReference type="ARBA" id="ARBA00023316"/>
    </source>
</evidence>
<dbReference type="NCBIfam" id="TIGR02074">
    <property type="entry name" value="PBP_1a_fam"/>
    <property type="match status" value="1"/>
</dbReference>
<feature type="region of interest" description="Disordered" evidence="28">
    <location>
        <begin position="789"/>
        <end position="817"/>
    </location>
</feature>
<comment type="pathway">
    <text evidence="27">Glycan biosynthesis.</text>
</comment>
<keyword evidence="21" id="KW-0046">Antibiotic resistance</keyword>
<keyword evidence="9" id="KW-0997">Cell inner membrane</keyword>
<comment type="catalytic activity">
    <reaction evidence="26">
        <text>[GlcNAc-(1-&gt;4)-Mur2Ac(oyl-L-Ala-gamma-D-Glu-L-Lys-D-Ala-D-Ala)](n)-di-trans,octa-cis-undecaprenyl diphosphate + beta-D-GlcNAc-(1-&gt;4)-Mur2Ac(oyl-L-Ala-gamma-D-Glu-L-Lys-D-Ala-D-Ala)-di-trans,octa-cis-undecaprenyl diphosphate = [GlcNAc-(1-&gt;4)-Mur2Ac(oyl-L-Ala-gamma-D-Glu-L-Lys-D-Ala-D-Ala)](n+1)-di-trans,octa-cis-undecaprenyl diphosphate + di-trans,octa-cis-undecaprenyl diphosphate + H(+)</text>
        <dbReference type="Rhea" id="RHEA:23708"/>
        <dbReference type="Rhea" id="RHEA-COMP:9602"/>
        <dbReference type="Rhea" id="RHEA-COMP:9603"/>
        <dbReference type="ChEBI" id="CHEBI:15378"/>
        <dbReference type="ChEBI" id="CHEBI:58405"/>
        <dbReference type="ChEBI" id="CHEBI:60033"/>
        <dbReference type="ChEBI" id="CHEBI:78435"/>
        <dbReference type="EC" id="2.4.99.28"/>
    </reaction>
</comment>
<dbReference type="GO" id="GO:0009002">
    <property type="term" value="F:serine-type D-Ala-D-Ala carboxypeptidase activity"/>
    <property type="evidence" value="ECO:0007669"/>
    <property type="project" value="UniProtKB-EC"/>
</dbReference>
<evidence type="ECO:0000256" key="28">
    <source>
        <dbReference type="SAM" id="MobiDB-lite"/>
    </source>
</evidence>
<protein>
    <recommendedName>
        <fullName evidence="7">Penicillin-binding protein 1A</fullName>
        <ecNumber evidence="25">2.4.99.28</ecNumber>
        <ecNumber evidence="6">3.4.16.4</ecNumber>
    </recommendedName>
</protein>
<dbReference type="GO" id="GO:0006508">
    <property type="term" value="P:proteolysis"/>
    <property type="evidence" value="ECO:0007669"/>
    <property type="project" value="UniProtKB-KW"/>
</dbReference>
<keyword evidence="20 29" id="KW-0472">Membrane</keyword>
<dbReference type="InterPro" id="IPR001264">
    <property type="entry name" value="Glyco_trans_51"/>
</dbReference>
<evidence type="ECO:0000256" key="18">
    <source>
        <dbReference type="ARBA" id="ARBA00022984"/>
    </source>
</evidence>
<dbReference type="FunFam" id="1.10.3810.10:FF:000003">
    <property type="entry name" value="Penicillin-binding protein 1a"/>
    <property type="match status" value="1"/>
</dbReference>
<evidence type="ECO:0000259" key="32">
    <source>
        <dbReference type="Pfam" id="PF17092"/>
    </source>
</evidence>
<dbReference type="GO" id="GO:0071555">
    <property type="term" value="P:cell wall organization"/>
    <property type="evidence" value="ECO:0007669"/>
    <property type="project" value="UniProtKB-KW"/>
</dbReference>
<dbReference type="Proteomes" id="UP000254771">
    <property type="component" value="Unassembled WGS sequence"/>
</dbReference>
<keyword evidence="23" id="KW-0961">Cell wall biogenesis/degradation</keyword>
<dbReference type="UniPathway" id="UPA00219"/>
<keyword evidence="13" id="KW-0808">Transferase</keyword>
<dbReference type="SUPFAM" id="SSF56601">
    <property type="entry name" value="beta-lactamase/transpeptidase-like"/>
    <property type="match status" value="1"/>
</dbReference>
<keyword evidence="10" id="KW-0121">Carboxypeptidase</keyword>
<dbReference type="GO" id="GO:0008955">
    <property type="term" value="F:peptidoglycan glycosyltransferase activity"/>
    <property type="evidence" value="ECO:0007669"/>
    <property type="project" value="UniProtKB-EC"/>
</dbReference>
<dbReference type="InterPro" id="IPR036950">
    <property type="entry name" value="PBP_transglycosylase"/>
</dbReference>
<reference evidence="33 34" key="1">
    <citation type="journal article" date="2018" name="ISME J.">
        <title>Endosymbiont genomes yield clues of tubeworm success.</title>
        <authorList>
            <person name="Li Y."/>
            <person name="Liles M.R."/>
            <person name="Halanych K.M."/>
        </authorList>
    </citation>
    <scope>NUCLEOTIDE SEQUENCE [LARGE SCALE GENOMIC DNA]</scope>
    <source>
        <strain evidence="33">A1462</strain>
    </source>
</reference>
<evidence type="ECO:0000256" key="11">
    <source>
        <dbReference type="ARBA" id="ARBA00022670"/>
    </source>
</evidence>
<evidence type="ECO:0000256" key="10">
    <source>
        <dbReference type="ARBA" id="ARBA00022645"/>
    </source>
</evidence>
<keyword evidence="12" id="KW-0328">Glycosyltransferase</keyword>
<evidence type="ECO:0000256" key="25">
    <source>
        <dbReference type="ARBA" id="ARBA00044770"/>
    </source>
</evidence>
<organism evidence="33 34">
    <name type="scientific">endosymbiont of Escarpia spicata</name>
    <dbReference type="NCBI Taxonomy" id="2200908"/>
    <lineage>
        <taxon>Bacteria</taxon>
        <taxon>Pseudomonadati</taxon>
        <taxon>Pseudomonadota</taxon>
        <taxon>Gammaproteobacteria</taxon>
        <taxon>sulfur-oxidizing symbionts</taxon>
    </lineage>
</organism>
<dbReference type="Pfam" id="PF17092">
    <property type="entry name" value="PCB_OB"/>
    <property type="match status" value="1"/>
</dbReference>
<evidence type="ECO:0000256" key="8">
    <source>
        <dbReference type="ARBA" id="ARBA00022475"/>
    </source>
</evidence>
<evidence type="ECO:0000256" key="15">
    <source>
        <dbReference type="ARBA" id="ARBA00022801"/>
    </source>
</evidence>
<dbReference type="GO" id="GO:0008360">
    <property type="term" value="P:regulation of cell shape"/>
    <property type="evidence" value="ECO:0007669"/>
    <property type="project" value="UniProtKB-KW"/>
</dbReference>
<evidence type="ECO:0000256" key="19">
    <source>
        <dbReference type="ARBA" id="ARBA00022989"/>
    </source>
</evidence>
<keyword evidence="34" id="KW-1185">Reference proteome</keyword>
<dbReference type="GO" id="GO:0046677">
    <property type="term" value="P:response to antibiotic"/>
    <property type="evidence" value="ECO:0007669"/>
    <property type="project" value="UniProtKB-KW"/>
</dbReference>
<comment type="similarity">
    <text evidence="4">In the C-terminal section; belongs to the transpeptidase family.</text>
</comment>
<evidence type="ECO:0000256" key="16">
    <source>
        <dbReference type="ARBA" id="ARBA00022960"/>
    </source>
</evidence>
<evidence type="ECO:0000256" key="29">
    <source>
        <dbReference type="SAM" id="Phobius"/>
    </source>
</evidence>
<dbReference type="InterPro" id="IPR023346">
    <property type="entry name" value="Lysozyme-like_dom_sf"/>
</dbReference>
<comment type="similarity">
    <text evidence="5">In the N-terminal section; belongs to the glycosyltransferase 51 family.</text>
</comment>
<dbReference type="InterPro" id="IPR031376">
    <property type="entry name" value="PCB_OB"/>
</dbReference>
<comment type="subcellular location">
    <subcellularLocation>
        <location evidence="2">Cell inner membrane</location>
        <topology evidence="2">Single-pass type II membrane protein</topology>
    </subcellularLocation>
</comment>
<comment type="catalytic activity">
    <reaction evidence="24">
        <text>Preferential cleavage: (Ac)2-L-Lys-D-Ala-|-D-Ala. Also transpeptidation of peptidyl-alanyl moieties that are N-acyl substituents of D-alanine.</text>
        <dbReference type="EC" id="3.4.16.4"/>
    </reaction>
</comment>
<evidence type="ECO:0000259" key="31">
    <source>
        <dbReference type="Pfam" id="PF00912"/>
    </source>
</evidence>
<dbReference type="Gene3D" id="1.10.3810.10">
    <property type="entry name" value="Biosynthetic peptidoglycan transglycosylase-like"/>
    <property type="match status" value="1"/>
</dbReference>
<comment type="pathway">
    <text evidence="3">Cell wall biogenesis; peptidoglycan biosynthesis.</text>
</comment>
<dbReference type="EMBL" id="QFXE01000019">
    <property type="protein sequence ID" value="RDH83448.1"/>
    <property type="molecule type" value="Genomic_DNA"/>
</dbReference>
<dbReference type="Pfam" id="PF00912">
    <property type="entry name" value="Transgly"/>
    <property type="match status" value="1"/>
</dbReference>
<evidence type="ECO:0000256" key="24">
    <source>
        <dbReference type="ARBA" id="ARBA00034000"/>
    </source>
</evidence>
<evidence type="ECO:0000256" key="4">
    <source>
        <dbReference type="ARBA" id="ARBA00007090"/>
    </source>
</evidence>
<dbReference type="Pfam" id="PF00905">
    <property type="entry name" value="Transpeptidase"/>
    <property type="match status" value="1"/>
</dbReference>
<dbReference type="AlphaFoldDB" id="A0A370DEW1"/>
<proteinExistence type="inferred from homology"/>
<comment type="function">
    <text evidence="1">Cell wall formation. Synthesis of cross-linked peptidoglycan from the lipid intermediates. The enzyme has a penicillin-insensitive transglycosylase N-terminal domain (formation of linear glycan strands) and a penicillin-sensitive transpeptidase C-terminal domain (cross-linking of the peptide subunits).</text>
</comment>
<dbReference type="InterPro" id="IPR050396">
    <property type="entry name" value="Glycosyltr_51/Transpeptidase"/>
</dbReference>
<dbReference type="GO" id="GO:0008658">
    <property type="term" value="F:penicillin binding"/>
    <property type="evidence" value="ECO:0007669"/>
    <property type="project" value="InterPro"/>
</dbReference>
<evidence type="ECO:0000256" key="27">
    <source>
        <dbReference type="ARBA" id="ARBA00060592"/>
    </source>
</evidence>
<evidence type="ECO:0000259" key="30">
    <source>
        <dbReference type="Pfam" id="PF00905"/>
    </source>
</evidence>
<keyword evidence="14 29" id="KW-0812">Transmembrane</keyword>
<gene>
    <name evidence="33" type="ORF">DIZ78_14310</name>
</gene>
<dbReference type="Gene3D" id="3.40.710.10">
    <property type="entry name" value="DD-peptidase/beta-lactamase superfamily"/>
    <property type="match status" value="2"/>
</dbReference>
<comment type="caution">
    <text evidence="33">The sequence shown here is derived from an EMBL/GenBank/DDBJ whole genome shotgun (WGS) entry which is preliminary data.</text>
</comment>
<evidence type="ECO:0000256" key="21">
    <source>
        <dbReference type="ARBA" id="ARBA00023251"/>
    </source>
</evidence>
<keyword evidence="22" id="KW-0511">Multifunctional enzyme</keyword>
<feature type="domain" description="Glycosyl transferase family 51" evidence="31">
    <location>
        <begin position="60"/>
        <end position="233"/>
    </location>
</feature>
<evidence type="ECO:0000313" key="34">
    <source>
        <dbReference type="Proteomes" id="UP000254771"/>
    </source>
</evidence>
<keyword evidence="8" id="KW-1003">Cell membrane</keyword>
<dbReference type="SUPFAM" id="SSF53955">
    <property type="entry name" value="Lysozyme-like"/>
    <property type="match status" value="1"/>
</dbReference>
<dbReference type="GO" id="GO:0030288">
    <property type="term" value="C:outer membrane-bounded periplasmic space"/>
    <property type="evidence" value="ECO:0007669"/>
    <property type="project" value="TreeGrafter"/>
</dbReference>
<evidence type="ECO:0000256" key="3">
    <source>
        <dbReference type="ARBA" id="ARBA00004752"/>
    </source>
</evidence>
<accession>A0A370DEW1</accession>
<evidence type="ECO:0000313" key="33">
    <source>
        <dbReference type="EMBL" id="RDH83448.1"/>
    </source>
</evidence>
<dbReference type="GO" id="GO:0005886">
    <property type="term" value="C:plasma membrane"/>
    <property type="evidence" value="ECO:0007669"/>
    <property type="project" value="UniProtKB-SubCell"/>
</dbReference>
<keyword evidence="16" id="KW-0133">Cell shape</keyword>
<evidence type="ECO:0000256" key="7">
    <source>
        <dbReference type="ARBA" id="ARBA00018638"/>
    </source>
</evidence>
<dbReference type="PANTHER" id="PTHR32282:SF27">
    <property type="entry name" value="PENICILLIN-BINDING PROTEIN 1A"/>
    <property type="match status" value="1"/>
</dbReference>
<dbReference type="PANTHER" id="PTHR32282">
    <property type="entry name" value="BINDING PROTEIN TRANSPEPTIDASE, PUTATIVE-RELATED"/>
    <property type="match status" value="1"/>
</dbReference>
<evidence type="ECO:0000256" key="14">
    <source>
        <dbReference type="ARBA" id="ARBA00022692"/>
    </source>
</evidence>
<keyword evidence="11" id="KW-0645">Protease</keyword>
<keyword evidence="15" id="KW-0378">Hydrolase</keyword>
<feature type="domain" description="Penicillin-binding protein transpeptidase" evidence="30">
    <location>
        <begin position="434"/>
        <end position="694"/>
    </location>
</feature>
<evidence type="ECO:0000256" key="1">
    <source>
        <dbReference type="ARBA" id="ARBA00002624"/>
    </source>
</evidence>
<sequence length="817" mass="90705">MKLLSRLIKTSLFLFIGLFLLGLGGIGAAYLYLEPDLPSTDILQDVKLQVPLHVYSRDHKLIAEFGEKRREPLKYDEIPERMIQAFLAAEDDRFFEHPGVDYQGILRAAGQLLLTGKRRQGGSTITMQVARNFFLSNKKTFTRKLNEIFLALKIERELSKEEILELYLNKIYLGHRSYGVGAASLVYYGRPVGKLELSEIAMIAGLPKAPSRYNPVTNPSRALLRRDYVLGRMLTLEVISRAEHDAAKATPVTATLHRAMSEVEAPYVAEMVRAEAVRRFGNTAYTGGYTIHTTIDSRLQESANAGVRQALHAYDKRHGYRGAEAHFDLGETPDPALMDKLLREQKIVPDLQGAVVLSTDGQNAGLYLGPEQQITLTWQGLSWARQFKDPDHQGPEPKTAADILQAGDLIRIHRETPKEGEPYWRLAQIPKAAGALVSVDPDNGAILALVGGYDFYLSKFNRITQAKRQPGSGFKAFIYSAALEAGYTPASLINDAPVVFDDPALEASWRPENYSGNFFGPTRLRYALTKSRNLVSIRLLRAMGIKPTLEYVTRFGFDKGKLPRDLSLALGSGAIAPLQMAEGYSVLANGGYHIEPFFIVRIDDDHRETIFQANPLQICEEPPPSAAPKEPTETAEVAAEPTVEAEIRCAEQVITPQNHYLMNSMMRDVVQRGTARKARALGRKDIAGKTGTTNDQRDAWFNGFSRNLVAIAWVGFDDFQPLGRGEVGGRAALPAWIHFMRTGLEDTEEAPLELPEGMVTMRIDEKTGKPVNAGHKGAIFEVFREKYAPEIPKQENGTSSLPETENLDAPAPEEDPF</sequence>
<evidence type="ECO:0000256" key="12">
    <source>
        <dbReference type="ARBA" id="ARBA00022676"/>
    </source>
</evidence>
<feature type="transmembrane region" description="Helical" evidence="29">
    <location>
        <begin position="12"/>
        <end position="33"/>
    </location>
</feature>
<evidence type="ECO:0000256" key="17">
    <source>
        <dbReference type="ARBA" id="ARBA00022968"/>
    </source>
</evidence>
<evidence type="ECO:0000256" key="9">
    <source>
        <dbReference type="ARBA" id="ARBA00022519"/>
    </source>
</evidence>